<dbReference type="PRINTS" id="PR00502">
    <property type="entry name" value="NUDIXFAMILY"/>
</dbReference>
<dbReference type="GO" id="GO:0016787">
    <property type="term" value="F:hydrolase activity"/>
    <property type="evidence" value="ECO:0007669"/>
    <property type="project" value="UniProtKB-KW"/>
</dbReference>
<dbReference type="PANTHER" id="PTHR43046:SF2">
    <property type="entry name" value="8-OXO-DGTP DIPHOSPHATASE-RELATED"/>
    <property type="match status" value="1"/>
</dbReference>
<dbReference type="PROSITE" id="PS00893">
    <property type="entry name" value="NUDIX_BOX"/>
    <property type="match status" value="1"/>
</dbReference>
<dbReference type="InterPro" id="IPR020084">
    <property type="entry name" value="NUDIX_hydrolase_CS"/>
</dbReference>
<evidence type="ECO:0000256" key="2">
    <source>
        <dbReference type="ARBA" id="ARBA00022801"/>
    </source>
</evidence>
<evidence type="ECO:0000313" key="4">
    <source>
        <dbReference type="EMBL" id="MDT2730768.1"/>
    </source>
</evidence>
<dbReference type="InterPro" id="IPR015797">
    <property type="entry name" value="NUDIX_hydrolase-like_dom_sf"/>
</dbReference>
<dbReference type="CDD" id="cd04677">
    <property type="entry name" value="NUDIX_Hydrolase"/>
    <property type="match status" value="1"/>
</dbReference>
<evidence type="ECO:0000313" key="5">
    <source>
        <dbReference type="Proteomes" id="UP001180515"/>
    </source>
</evidence>
<dbReference type="SUPFAM" id="SSF55811">
    <property type="entry name" value="Nudix"/>
    <property type="match status" value="1"/>
</dbReference>
<proteinExistence type="inferred from homology"/>
<dbReference type="AlphaFoldDB" id="A0A0E2UP97"/>
<comment type="caution">
    <text evidence="4">The sequence shown here is derived from an EMBL/GenBank/DDBJ whole genome shotgun (WGS) entry which is preliminary data.</text>
</comment>
<dbReference type="Pfam" id="PF00293">
    <property type="entry name" value="NUDIX"/>
    <property type="match status" value="1"/>
</dbReference>
<dbReference type="PROSITE" id="PS51462">
    <property type="entry name" value="NUDIX"/>
    <property type="match status" value="1"/>
</dbReference>
<gene>
    <name evidence="4" type="ORF">P7G31_00690</name>
</gene>
<evidence type="ECO:0000256" key="1">
    <source>
        <dbReference type="ARBA" id="ARBA00001946"/>
    </source>
</evidence>
<dbReference type="EMBL" id="JARQAG010000001">
    <property type="protein sequence ID" value="MDT2730768.1"/>
    <property type="molecule type" value="Genomic_DNA"/>
</dbReference>
<dbReference type="Proteomes" id="UP001180515">
    <property type="component" value="Unassembled WGS sequence"/>
</dbReference>
<keyword evidence="2 3" id="KW-0378">Hydrolase</keyword>
<reference evidence="4" key="1">
    <citation type="submission" date="2023-03" db="EMBL/GenBank/DDBJ databases">
        <authorList>
            <person name="Shen W."/>
            <person name="Cai J."/>
        </authorList>
    </citation>
    <scope>NUCLEOTIDE SEQUENCE</scope>
    <source>
        <strain evidence="4">P82-2</strain>
    </source>
</reference>
<dbReference type="Gene3D" id="3.90.79.10">
    <property type="entry name" value="Nucleoside Triphosphate Pyrophosphohydrolase"/>
    <property type="match status" value="1"/>
</dbReference>
<sequence length="158" mass="18075">MKEDYISYIRSKVGHGKIILNFAGGIMTDNQNRVLLQLRADKETWAIPGGTVELGESTLDTCLREFYEETGIEVSAKRFLNLYSNFDESYPNGDQVQTIVAMYEVEAINEFTIVNFHNEETKRLQFFSEKEIQALGSVSKKHCLMLNEFFTNSFAIGH</sequence>
<comment type="cofactor">
    <cofactor evidence="1">
        <name>Mg(2+)</name>
        <dbReference type="ChEBI" id="CHEBI:18420"/>
    </cofactor>
</comment>
<dbReference type="PANTHER" id="PTHR43046">
    <property type="entry name" value="GDP-MANNOSE MANNOSYL HYDROLASE"/>
    <property type="match status" value="1"/>
</dbReference>
<dbReference type="InterPro" id="IPR000086">
    <property type="entry name" value="NUDIX_hydrolase_dom"/>
</dbReference>
<organism evidence="4 5">
    <name type="scientific">Streptococcus parauberis</name>
    <dbReference type="NCBI Taxonomy" id="1348"/>
    <lineage>
        <taxon>Bacteria</taxon>
        <taxon>Bacillati</taxon>
        <taxon>Bacillota</taxon>
        <taxon>Bacilli</taxon>
        <taxon>Lactobacillales</taxon>
        <taxon>Streptococcaceae</taxon>
        <taxon>Streptococcus</taxon>
    </lineage>
</organism>
<dbReference type="OMA" id="GEQPAAC"/>
<dbReference type="InterPro" id="IPR020476">
    <property type="entry name" value="Nudix_hydrolase"/>
</dbReference>
<accession>A0A0E2UP97</accession>
<name>A0A0E2UP97_9STRE</name>
<dbReference type="eggNOG" id="COG1051">
    <property type="taxonomic scope" value="Bacteria"/>
</dbReference>
<evidence type="ECO:0000256" key="3">
    <source>
        <dbReference type="RuleBase" id="RU003476"/>
    </source>
</evidence>
<dbReference type="RefSeq" id="WP_003106309.1">
    <property type="nucleotide sequence ID" value="NZ_BAWT01000001.1"/>
</dbReference>
<comment type="similarity">
    <text evidence="3">Belongs to the Nudix hydrolase family.</text>
</comment>
<protein>
    <submittedName>
        <fullName evidence="4">NUDIX domain-containing protein</fullName>
    </submittedName>
</protein>